<protein>
    <submittedName>
        <fullName evidence="2">Uncharacterized protein</fullName>
    </submittedName>
</protein>
<dbReference type="EMBL" id="JAIWYP010000009">
    <property type="protein sequence ID" value="KAH3775754.1"/>
    <property type="molecule type" value="Genomic_DNA"/>
</dbReference>
<proteinExistence type="predicted"/>
<comment type="caution">
    <text evidence="2">The sequence shown here is derived from an EMBL/GenBank/DDBJ whole genome shotgun (WGS) entry which is preliminary data.</text>
</comment>
<reference evidence="2" key="2">
    <citation type="submission" date="2020-11" db="EMBL/GenBank/DDBJ databases">
        <authorList>
            <person name="McCartney M.A."/>
            <person name="Auch B."/>
            <person name="Kono T."/>
            <person name="Mallez S."/>
            <person name="Becker A."/>
            <person name="Gohl D.M."/>
            <person name="Silverstein K.A.T."/>
            <person name="Koren S."/>
            <person name="Bechman K.B."/>
            <person name="Herman A."/>
            <person name="Abrahante J.E."/>
            <person name="Garbe J."/>
        </authorList>
    </citation>
    <scope>NUCLEOTIDE SEQUENCE</scope>
    <source>
        <strain evidence="2">Duluth1</strain>
        <tissue evidence="2">Whole animal</tissue>
    </source>
</reference>
<organism evidence="2 3">
    <name type="scientific">Dreissena polymorpha</name>
    <name type="common">Zebra mussel</name>
    <name type="synonym">Mytilus polymorpha</name>
    <dbReference type="NCBI Taxonomy" id="45954"/>
    <lineage>
        <taxon>Eukaryota</taxon>
        <taxon>Metazoa</taxon>
        <taxon>Spiralia</taxon>
        <taxon>Lophotrochozoa</taxon>
        <taxon>Mollusca</taxon>
        <taxon>Bivalvia</taxon>
        <taxon>Autobranchia</taxon>
        <taxon>Heteroconchia</taxon>
        <taxon>Euheterodonta</taxon>
        <taxon>Imparidentia</taxon>
        <taxon>Neoheterodontei</taxon>
        <taxon>Myida</taxon>
        <taxon>Dreissenoidea</taxon>
        <taxon>Dreissenidae</taxon>
        <taxon>Dreissena</taxon>
    </lineage>
</organism>
<keyword evidence="1" id="KW-0732">Signal</keyword>
<evidence type="ECO:0000256" key="1">
    <source>
        <dbReference type="SAM" id="SignalP"/>
    </source>
</evidence>
<evidence type="ECO:0000313" key="3">
    <source>
        <dbReference type="Proteomes" id="UP000828390"/>
    </source>
</evidence>
<reference evidence="2" key="1">
    <citation type="journal article" date="2019" name="bioRxiv">
        <title>The Genome of the Zebra Mussel, Dreissena polymorpha: A Resource for Invasive Species Research.</title>
        <authorList>
            <person name="McCartney M.A."/>
            <person name="Auch B."/>
            <person name="Kono T."/>
            <person name="Mallez S."/>
            <person name="Zhang Y."/>
            <person name="Obille A."/>
            <person name="Becker A."/>
            <person name="Abrahante J.E."/>
            <person name="Garbe J."/>
            <person name="Badalamenti J.P."/>
            <person name="Herman A."/>
            <person name="Mangelson H."/>
            <person name="Liachko I."/>
            <person name="Sullivan S."/>
            <person name="Sone E.D."/>
            <person name="Koren S."/>
            <person name="Silverstein K.A.T."/>
            <person name="Beckman K.B."/>
            <person name="Gohl D.M."/>
        </authorList>
    </citation>
    <scope>NUCLEOTIDE SEQUENCE</scope>
    <source>
        <strain evidence="2">Duluth1</strain>
        <tissue evidence="2">Whole animal</tissue>
    </source>
</reference>
<name>A0A9D4EB86_DREPO</name>
<feature type="signal peptide" evidence="1">
    <location>
        <begin position="1"/>
        <end position="40"/>
    </location>
</feature>
<feature type="chain" id="PRO_5038363966" evidence="1">
    <location>
        <begin position="41"/>
        <end position="104"/>
    </location>
</feature>
<sequence length="104" mass="11149">MLRILRATTKKRSLKMNIKQLMCLLVAAVALLAIAPVANAQYYDYGYGGNNYGYPGNYGYGGNYGGYPGNYGDYDNYGGGWLYKILGGGGKGKGKWGGYGGYGK</sequence>
<dbReference type="AlphaFoldDB" id="A0A9D4EB86"/>
<evidence type="ECO:0000313" key="2">
    <source>
        <dbReference type="EMBL" id="KAH3775754.1"/>
    </source>
</evidence>
<dbReference type="Proteomes" id="UP000828390">
    <property type="component" value="Unassembled WGS sequence"/>
</dbReference>
<keyword evidence="3" id="KW-1185">Reference proteome</keyword>
<gene>
    <name evidence="2" type="ORF">DPMN_177160</name>
</gene>
<accession>A0A9D4EB86</accession>